<evidence type="ECO:0000313" key="4">
    <source>
        <dbReference type="Proteomes" id="UP000789831"/>
    </source>
</evidence>
<gene>
    <name evidence="3" type="ORF">AGERDE_LOCUS1536</name>
</gene>
<dbReference type="PANTHER" id="PTHR28094">
    <property type="entry name" value="MEIOTICALLY UP-REGULATED GENE 113 PROTEIN"/>
    <property type="match status" value="1"/>
</dbReference>
<dbReference type="PANTHER" id="PTHR28094:SF1">
    <property type="entry name" value="MEIOTICALLY UP-REGULATED GENE 113 PROTEIN"/>
    <property type="match status" value="1"/>
</dbReference>
<dbReference type="AlphaFoldDB" id="A0A9N8VDZ5"/>
<dbReference type="InterPro" id="IPR018306">
    <property type="entry name" value="Phage_T5_Orf172_DNA-bd"/>
</dbReference>
<evidence type="ECO:0000256" key="1">
    <source>
        <dbReference type="SAM" id="MobiDB-lite"/>
    </source>
</evidence>
<feature type="compositionally biased region" description="Polar residues" evidence="1">
    <location>
        <begin position="29"/>
        <end position="45"/>
    </location>
</feature>
<evidence type="ECO:0000313" key="3">
    <source>
        <dbReference type="EMBL" id="CAG8447873.1"/>
    </source>
</evidence>
<dbReference type="Proteomes" id="UP000789831">
    <property type="component" value="Unassembled WGS sequence"/>
</dbReference>
<feature type="region of interest" description="Disordered" evidence="1">
    <location>
        <begin position="134"/>
        <end position="177"/>
    </location>
</feature>
<keyword evidence="4" id="KW-1185">Reference proteome</keyword>
<proteinExistence type="predicted"/>
<dbReference type="EMBL" id="CAJVPL010000107">
    <property type="protein sequence ID" value="CAG8447873.1"/>
    <property type="molecule type" value="Genomic_DNA"/>
</dbReference>
<organism evidence="3 4">
    <name type="scientific">Ambispora gerdemannii</name>
    <dbReference type="NCBI Taxonomy" id="144530"/>
    <lineage>
        <taxon>Eukaryota</taxon>
        <taxon>Fungi</taxon>
        <taxon>Fungi incertae sedis</taxon>
        <taxon>Mucoromycota</taxon>
        <taxon>Glomeromycotina</taxon>
        <taxon>Glomeromycetes</taxon>
        <taxon>Archaeosporales</taxon>
        <taxon>Ambisporaceae</taxon>
        <taxon>Ambispora</taxon>
    </lineage>
</organism>
<sequence length="479" mass="54366">MSEHALTPPTKVIRSPPCTPTSKRRQRAVNGSSAGQTPSSPSNTPRCKGVSLTTGLACKRPVSSDSYCYQHRGQLHTESIFGIPTTPPKVIKNHQYENVFVSSSSSSSLEKSINKREEFDDFLRHFNRLSIVETKEKSKTPPPFNSEPISKLIAPNSIQTPPPTSSNVIQTPPPTSSNVLKPIEIAQKSLYPHLDEQHENTENFMCSDASLNKKSQSLVHVKSRSGTSGPLNYMQHGARIHINLNSPNDDDTSFRQSPGSVRCQGRSLRTGKLCTRSIKVIKDEDNTKIWYCHQHRVEIEKNQPSIESLTFVPDWIDSNLKEETKKMLLEEMSKPISSKDESGYIYAYELIDGPLSKNFDSRLYKVGRATNVHRRLYQWNRQCGYEPSVIEYFPENKELGQLITVPVTKCKYTHRAERLIHIELGDKFHTILPKCPGCGNQHREFFKVPILNSDDGWDKIRRGIIHWLTYIEKIYGVGY</sequence>
<accession>A0A9N8VDZ5</accession>
<protein>
    <submittedName>
        <fullName evidence="3">3060_t:CDS:1</fullName>
    </submittedName>
</protein>
<dbReference type="OrthoDB" id="2417614at2759"/>
<dbReference type="Pfam" id="PF10544">
    <property type="entry name" value="T5orf172"/>
    <property type="match status" value="1"/>
</dbReference>
<dbReference type="SMART" id="SM00974">
    <property type="entry name" value="T5orf172"/>
    <property type="match status" value="1"/>
</dbReference>
<name>A0A9N8VDZ5_9GLOM</name>
<feature type="region of interest" description="Disordered" evidence="1">
    <location>
        <begin position="1"/>
        <end position="50"/>
    </location>
</feature>
<feature type="domain" description="Bacteriophage T5 Orf172 DNA-binding" evidence="2">
    <location>
        <begin position="358"/>
        <end position="467"/>
    </location>
</feature>
<comment type="caution">
    <text evidence="3">The sequence shown here is derived from an EMBL/GenBank/DDBJ whole genome shotgun (WGS) entry which is preliminary data.</text>
</comment>
<reference evidence="3" key="1">
    <citation type="submission" date="2021-06" db="EMBL/GenBank/DDBJ databases">
        <authorList>
            <person name="Kallberg Y."/>
            <person name="Tangrot J."/>
            <person name="Rosling A."/>
        </authorList>
    </citation>
    <scope>NUCLEOTIDE SEQUENCE</scope>
    <source>
        <strain evidence="3">MT106</strain>
    </source>
</reference>
<dbReference type="InterPro" id="IPR053006">
    <property type="entry name" value="Meiosis_regulatory"/>
</dbReference>
<evidence type="ECO:0000259" key="2">
    <source>
        <dbReference type="SMART" id="SM00974"/>
    </source>
</evidence>